<sequence length="354" mass="36229">MRRAHPLQVLGLTGIGEVPRGADLAALLVESLHAQRAGLADGDVLVVSSKAVSKAAGLLAPPGDRDGVVLSQSRRTVAARRGPTGVTRVVEAVAGPVMAAAGVDASNVGPPGADGEEALLLLPADPDAAARELRARVRALTGVRVAIVVSDTAGRPWREGQTDFALGCAGLVVCEDLRGTTDADGRVLAVTARALADEVAAAADLVKGKSAGIPAALLRGLAAIVTDEDGPGAALLLREARADWFRLGHVEAVRAALGSTDAEPPGVGADPLPDRLRRVAQVAGAAGGECVLREDRLHLLAENQFALGALAQRVLAALWTEDLVGRLDHDTPRGGLRGKRRSPAHVVVRAEPVG</sequence>
<keyword evidence="2" id="KW-0436">Ligase</keyword>
<dbReference type="EMBL" id="JBHMDM010000004">
    <property type="protein sequence ID" value="MFB9376632.1"/>
    <property type="molecule type" value="Genomic_DNA"/>
</dbReference>
<feature type="domain" description="Coenzyme F420:L-glutamate ligase-like" evidence="1">
    <location>
        <begin position="16"/>
        <end position="220"/>
    </location>
</feature>
<dbReference type="Gene3D" id="3.30.1330.100">
    <property type="entry name" value="CofE-like"/>
    <property type="match status" value="2"/>
</dbReference>
<dbReference type="SUPFAM" id="SSF144010">
    <property type="entry name" value="CofE-like"/>
    <property type="match status" value="1"/>
</dbReference>
<comment type="caution">
    <text evidence="2">The sequence shown here is derived from an EMBL/GenBank/DDBJ whole genome shotgun (WGS) entry which is preliminary data.</text>
</comment>
<organism evidence="2 3">
    <name type="scientific">Kineococcus gynurae</name>
    <dbReference type="NCBI Taxonomy" id="452979"/>
    <lineage>
        <taxon>Bacteria</taxon>
        <taxon>Bacillati</taxon>
        <taxon>Actinomycetota</taxon>
        <taxon>Actinomycetes</taxon>
        <taxon>Kineosporiales</taxon>
        <taxon>Kineosporiaceae</taxon>
        <taxon>Kineococcus</taxon>
    </lineage>
</organism>
<protein>
    <submittedName>
        <fullName evidence="2">Coenzyme F420-0:L-glutamate ligase</fullName>
    </submittedName>
</protein>
<accession>A0ABV5LRF4</accession>
<keyword evidence="3" id="KW-1185">Reference proteome</keyword>
<reference evidence="2 3" key="1">
    <citation type="submission" date="2024-09" db="EMBL/GenBank/DDBJ databases">
        <authorList>
            <person name="Sun Q."/>
            <person name="Mori K."/>
        </authorList>
    </citation>
    <scope>NUCLEOTIDE SEQUENCE [LARGE SCALE GENOMIC DNA]</scope>
    <source>
        <strain evidence="2 3">TISTR 1856</strain>
    </source>
</reference>
<dbReference type="GO" id="GO:0016874">
    <property type="term" value="F:ligase activity"/>
    <property type="evidence" value="ECO:0007669"/>
    <property type="project" value="UniProtKB-KW"/>
</dbReference>
<dbReference type="Proteomes" id="UP001589748">
    <property type="component" value="Unassembled WGS sequence"/>
</dbReference>
<dbReference type="PANTHER" id="PTHR47917:SF1">
    <property type="entry name" value="COENZYME F420:L-GLUTAMATE LIGASE"/>
    <property type="match status" value="1"/>
</dbReference>
<evidence type="ECO:0000259" key="1">
    <source>
        <dbReference type="Pfam" id="PF01996"/>
    </source>
</evidence>
<gene>
    <name evidence="2" type="ORF">ACFFVI_06595</name>
</gene>
<name>A0ABV5LRF4_9ACTN</name>
<evidence type="ECO:0000313" key="3">
    <source>
        <dbReference type="Proteomes" id="UP001589748"/>
    </source>
</evidence>
<dbReference type="RefSeq" id="WP_380136038.1">
    <property type="nucleotide sequence ID" value="NZ_JBHLUI010000003.1"/>
</dbReference>
<dbReference type="InterPro" id="IPR002847">
    <property type="entry name" value="F420-0_gamma-glut_ligase-dom"/>
</dbReference>
<dbReference type="PANTHER" id="PTHR47917">
    <property type="match status" value="1"/>
</dbReference>
<proteinExistence type="predicted"/>
<dbReference type="Pfam" id="PF01996">
    <property type="entry name" value="F420_ligase"/>
    <property type="match status" value="1"/>
</dbReference>
<evidence type="ECO:0000313" key="2">
    <source>
        <dbReference type="EMBL" id="MFB9376632.1"/>
    </source>
</evidence>